<evidence type="ECO:0000259" key="9">
    <source>
        <dbReference type="PROSITE" id="PS50972"/>
    </source>
</evidence>
<dbReference type="Pfam" id="PF00809">
    <property type="entry name" value="Pterin_bind"/>
    <property type="match status" value="1"/>
</dbReference>
<evidence type="ECO:0000256" key="1">
    <source>
        <dbReference type="ARBA" id="ARBA00000012"/>
    </source>
</evidence>
<comment type="pathway">
    <text evidence="3">Cofactor biosynthesis; tetrahydrofolate biosynthesis; 7,8-dihydrofolate from 2-amino-4-hydroxy-6-hydroxymethyl-7,8-dihydropteridine diphosphate and 4-aminobenzoate: step 1/2.</text>
</comment>
<dbReference type="PROSITE" id="PS00793">
    <property type="entry name" value="DHPS_2"/>
    <property type="match status" value="1"/>
</dbReference>
<organism evidence="10">
    <name type="scientific">gut metagenome</name>
    <dbReference type="NCBI Taxonomy" id="749906"/>
    <lineage>
        <taxon>unclassified sequences</taxon>
        <taxon>metagenomes</taxon>
        <taxon>organismal metagenomes</taxon>
    </lineage>
</organism>
<dbReference type="AlphaFoldDB" id="J9H7C6"/>
<evidence type="ECO:0000256" key="7">
    <source>
        <dbReference type="ARBA" id="ARBA00022842"/>
    </source>
</evidence>
<dbReference type="SUPFAM" id="SSF51717">
    <property type="entry name" value="Dihydropteroate synthetase-like"/>
    <property type="match status" value="1"/>
</dbReference>
<dbReference type="NCBIfam" id="TIGR01496">
    <property type="entry name" value="DHPS"/>
    <property type="match status" value="1"/>
</dbReference>
<dbReference type="EMBL" id="AMCI01000251">
    <property type="protein sequence ID" value="EJX10115.1"/>
    <property type="molecule type" value="Genomic_DNA"/>
</dbReference>
<keyword evidence="6" id="KW-0479">Metal-binding</keyword>
<dbReference type="InterPro" id="IPR000489">
    <property type="entry name" value="Pterin-binding_dom"/>
</dbReference>
<evidence type="ECO:0000256" key="6">
    <source>
        <dbReference type="ARBA" id="ARBA00022723"/>
    </source>
</evidence>
<evidence type="ECO:0000313" key="10">
    <source>
        <dbReference type="EMBL" id="EJX10115.1"/>
    </source>
</evidence>
<gene>
    <name evidence="10" type="ORF">EVA_01775</name>
</gene>
<dbReference type="GO" id="GO:0004156">
    <property type="term" value="F:dihydropteroate synthase activity"/>
    <property type="evidence" value="ECO:0007669"/>
    <property type="project" value="UniProtKB-EC"/>
</dbReference>
<dbReference type="GO" id="GO:0046654">
    <property type="term" value="P:tetrahydrofolate biosynthetic process"/>
    <property type="evidence" value="ECO:0007669"/>
    <property type="project" value="TreeGrafter"/>
</dbReference>
<evidence type="ECO:0000256" key="3">
    <source>
        <dbReference type="ARBA" id="ARBA00004763"/>
    </source>
</evidence>
<evidence type="ECO:0000256" key="4">
    <source>
        <dbReference type="ARBA" id="ARBA00012458"/>
    </source>
</evidence>
<dbReference type="InterPro" id="IPR006390">
    <property type="entry name" value="DHP_synth_dom"/>
</dbReference>
<dbReference type="EC" id="2.5.1.15" evidence="4"/>
<dbReference type="PANTHER" id="PTHR20941">
    <property type="entry name" value="FOLATE SYNTHESIS PROTEINS"/>
    <property type="match status" value="1"/>
</dbReference>
<protein>
    <recommendedName>
        <fullName evidence="4">dihydropteroate synthase</fullName>
        <ecNumber evidence="4">2.5.1.15</ecNumber>
    </recommendedName>
</protein>
<evidence type="ECO:0000256" key="8">
    <source>
        <dbReference type="ARBA" id="ARBA00022909"/>
    </source>
</evidence>
<accession>J9H7C6</accession>
<dbReference type="InterPro" id="IPR011005">
    <property type="entry name" value="Dihydropteroate_synth-like_sf"/>
</dbReference>
<proteinExistence type="predicted"/>
<dbReference type="PROSITE" id="PS50972">
    <property type="entry name" value="PTERIN_BINDING"/>
    <property type="match status" value="1"/>
</dbReference>
<keyword evidence="7" id="KW-0460">Magnesium</keyword>
<name>J9H7C6_9ZZZZ</name>
<evidence type="ECO:0000256" key="5">
    <source>
        <dbReference type="ARBA" id="ARBA00022679"/>
    </source>
</evidence>
<dbReference type="InterPro" id="IPR045031">
    <property type="entry name" value="DHP_synth-like"/>
</dbReference>
<evidence type="ECO:0000256" key="2">
    <source>
        <dbReference type="ARBA" id="ARBA00001946"/>
    </source>
</evidence>
<comment type="cofactor">
    <cofactor evidence="2">
        <name>Mg(2+)</name>
        <dbReference type="ChEBI" id="CHEBI:18420"/>
    </cofactor>
</comment>
<dbReference type="GO" id="GO:0005829">
    <property type="term" value="C:cytosol"/>
    <property type="evidence" value="ECO:0007669"/>
    <property type="project" value="TreeGrafter"/>
</dbReference>
<sequence length="173" mass="19226">MPPHSFILNAIFMTSMFSLNLRGKLYPLHEPQIMGILNITPDSFYAESRTTDETAITQRLEQMMADGADMIDIGAYSSRPGADDVSAEEEMERLRRGLRMVRERYPEVPVSVDTFRADVAKMAIEEGGADMINDISGGMMDRLMFRTVAQLGVPYILMHMQGTPQTDAAGSAL</sequence>
<dbReference type="PANTHER" id="PTHR20941:SF1">
    <property type="entry name" value="FOLIC ACID SYNTHESIS PROTEIN FOL1"/>
    <property type="match status" value="1"/>
</dbReference>
<keyword evidence="8" id="KW-0289">Folate biosynthesis</keyword>
<feature type="domain" description="Pterin-binding" evidence="9">
    <location>
        <begin position="31"/>
        <end position="173"/>
    </location>
</feature>
<keyword evidence="5 10" id="KW-0808">Transferase</keyword>
<comment type="caution">
    <text evidence="10">The sequence shown here is derived from an EMBL/GenBank/DDBJ whole genome shotgun (WGS) entry which is preliminary data.</text>
</comment>
<dbReference type="GO" id="GO:0046872">
    <property type="term" value="F:metal ion binding"/>
    <property type="evidence" value="ECO:0007669"/>
    <property type="project" value="UniProtKB-KW"/>
</dbReference>
<dbReference type="Gene3D" id="3.20.20.20">
    <property type="entry name" value="Dihydropteroate synthase-like"/>
    <property type="match status" value="1"/>
</dbReference>
<dbReference type="GO" id="GO:0046656">
    <property type="term" value="P:folic acid biosynthetic process"/>
    <property type="evidence" value="ECO:0007669"/>
    <property type="project" value="UniProtKB-KW"/>
</dbReference>
<comment type="catalytic activity">
    <reaction evidence="1">
        <text>(7,8-dihydropterin-6-yl)methyl diphosphate + 4-aminobenzoate = 7,8-dihydropteroate + diphosphate</text>
        <dbReference type="Rhea" id="RHEA:19949"/>
        <dbReference type="ChEBI" id="CHEBI:17836"/>
        <dbReference type="ChEBI" id="CHEBI:17839"/>
        <dbReference type="ChEBI" id="CHEBI:33019"/>
        <dbReference type="ChEBI" id="CHEBI:72950"/>
        <dbReference type="EC" id="2.5.1.15"/>
    </reaction>
</comment>
<reference evidence="10" key="1">
    <citation type="journal article" date="2012" name="PLoS ONE">
        <title>Gene sets for utilization of primary and secondary nutrition supplies in the distal gut of endangered iberian lynx.</title>
        <authorList>
            <person name="Alcaide M."/>
            <person name="Messina E."/>
            <person name="Richter M."/>
            <person name="Bargiela R."/>
            <person name="Peplies J."/>
            <person name="Huws S.A."/>
            <person name="Newbold C.J."/>
            <person name="Golyshin P.N."/>
            <person name="Simon M.A."/>
            <person name="Lopez G."/>
            <person name="Yakimov M.M."/>
            <person name="Ferrer M."/>
        </authorList>
    </citation>
    <scope>NUCLEOTIDE SEQUENCE</scope>
</reference>